<evidence type="ECO:0000256" key="2">
    <source>
        <dbReference type="ARBA" id="ARBA00007743"/>
    </source>
</evidence>
<evidence type="ECO:0000256" key="6">
    <source>
        <dbReference type="SAM" id="MobiDB-lite"/>
    </source>
</evidence>
<dbReference type="RefSeq" id="XP_013772553.1">
    <property type="nucleotide sequence ID" value="XM_013917099.2"/>
</dbReference>
<dbReference type="Pfam" id="PF05915">
    <property type="entry name" value="TMEM_230_134"/>
    <property type="match status" value="1"/>
</dbReference>
<dbReference type="InterPro" id="IPR008590">
    <property type="entry name" value="TMEM_230/134"/>
</dbReference>
<feature type="transmembrane region" description="Helical" evidence="7">
    <location>
        <begin position="113"/>
        <end position="136"/>
    </location>
</feature>
<keyword evidence="4 7" id="KW-1133">Transmembrane helix</keyword>
<dbReference type="GeneID" id="106457661"/>
<accession>A0ABM1B0Y3</accession>
<comment type="similarity">
    <text evidence="2">Belongs to the TMEM134/TMEM230 family.</text>
</comment>
<keyword evidence="3 7" id="KW-0812">Transmembrane</keyword>
<dbReference type="PANTHER" id="PTHR13558">
    <property type="entry name" value="TRANSMEMBRANE PROTEIN 134"/>
    <property type="match status" value="1"/>
</dbReference>
<evidence type="ECO:0000256" key="4">
    <source>
        <dbReference type="ARBA" id="ARBA00022989"/>
    </source>
</evidence>
<proteinExistence type="inferred from homology"/>
<keyword evidence="8" id="KW-1185">Reference proteome</keyword>
<evidence type="ECO:0000256" key="5">
    <source>
        <dbReference type="ARBA" id="ARBA00023136"/>
    </source>
</evidence>
<reference evidence="9" key="1">
    <citation type="submission" date="2025-08" db="UniProtKB">
        <authorList>
            <consortium name="RefSeq"/>
        </authorList>
    </citation>
    <scope>IDENTIFICATION</scope>
    <source>
        <tissue evidence="9">Muscle</tissue>
    </source>
</reference>
<evidence type="ECO:0000313" key="8">
    <source>
        <dbReference type="Proteomes" id="UP000694941"/>
    </source>
</evidence>
<dbReference type="Proteomes" id="UP000694941">
    <property type="component" value="Unplaced"/>
</dbReference>
<keyword evidence="5 7" id="KW-0472">Membrane</keyword>
<feature type="region of interest" description="Disordered" evidence="6">
    <location>
        <begin position="23"/>
        <end position="44"/>
    </location>
</feature>
<gene>
    <name evidence="9" type="primary">LOC106457661</name>
</gene>
<dbReference type="PANTHER" id="PTHR13558:SF1">
    <property type="entry name" value="TRANSMEMBRANE PROTEIN 134"/>
    <property type="match status" value="1"/>
</dbReference>
<sequence length="184" mass="20630">MAGGQKSQKFSIDDAFDEDEDDIIRSYGATTESTPLKPKPRTLALPNHVDEGLVVRVEEPTKDRLRLANQKVPDDSLSKDSDSLIQSDIYNSEKYDSQKGWWKHPRVQENWRVMLAAFGLLIIGLGLLITGIVVQIMPKAGIQSFVFFIAGSICLIPGAYHVVYVYCAVKGRQGYEFHNLPLFN</sequence>
<comment type="subcellular location">
    <subcellularLocation>
        <location evidence="1">Membrane</location>
        <topology evidence="1">Multi-pass membrane protein</topology>
    </subcellularLocation>
</comment>
<evidence type="ECO:0000256" key="3">
    <source>
        <dbReference type="ARBA" id="ARBA00022692"/>
    </source>
</evidence>
<name>A0ABM1B0Y3_LIMPO</name>
<evidence type="ECO:0000256" key="1">
    <source>
        <dbReference type="ARBA" id="ARBA00004141"/>
    </source>
</evidence>
<feature type="transmembrane region" description="Helical" evidence="7">
    <location>
        <begin position="142"/>
        <end position="167"/>
    </location>
</feature>
<organism evidence="8 9">
    <name type="scientific">Limulus polyphemus</name>
    <name type="common">Atlantic horseshoe crab</name>
    <dbReference type="NCBI Taxonomy" id="6850"/>
    <lineage>
        <taxon>Eukaryota</taxon>
        <taxon>Metazoa</taxon>
        <taxon>Ecdysozoa</taxon>
        <taxon>Arthropoda</taxon>
        <taxon>Chelicerata</taxon>
        <taxon>Merostomata</taxon>
        <taxon>Xiphosura</taxon>
        <taxon>Limulidae</taxon>
        <taxon>Limulus</taxon>
    </lineage>
</organism>
<protein>
    <submittedName>
        <fullName evidence="9">Transmembrane protein 134-like</fullName>
    </submittedName>
</protein>
<evidence type="ECO:0000256" key="7">
    <source>
        <dbReference type="SAM" id="Phobius"/>
    </source>
</evidence>
<evidence type="ECO:0000313" key="9">
    <source>
        <dbReference type="RefSeq" id="XP_013772553.1"/>
    </source>
</evidence>
<dbReference type="InterPro" id="IPR039714">
    <property type="entry name" value="TMEM134"/>
</dbReference>